<gene>
    <name evidence="2" type="ORF">ACFODZ_17135</name>
</gene>
<feature type="transmembrane region" description="Helical" evidence="1">
    <location>
        <begin position="37"/>
        <end position="57"/>
    </location>
</feature>
<keyword evidence="1" id="KW-0812">Transmembrane</keyword>
<accession>A0ABV7JCX6</accession>
<dbReference type="Proteomes" id="UP001595533">
    <property type="component" value="Unassembled WGS sequence"/>
</dbReference>
<feature type="transmembrane region" description="Helical" evidence="1">
    <location>
        <begin position="63"/>
        <end position="86"/>
    </location>
</feature>
<sequence length="149" mass="16207">MTDEHQESSVVPVENKATVEAVEASPTRRWLDEAHRWRFFILGFLLIGVATALYVGVSIPWSLIGIALLSLLVSVGIGALVGLPIAARRARPPEQVGLLVLDPVPQDLRVALHWFDEDEAADLTVTWGSLIEVPVSTPGVTMKVALTYD</sequence>
<dbReference type="RefSeq" id="WP_379876792.1">
    <property type="nucleotide sequence ID" value="NZ_JBHRTS010000029.1"/>
</dbReference>
<proteinExistence type="predicted"/>
<organism evidence="2 3">
    <name type="scientific">Marinicella sediminis</name>
    <dbReference type="NCBI Taxonomy" id="1792834"/>
    <lineage>
        <taxon>Bacteria</taxon>
        <taxon>Pseudomonadati</taxon>
        <taxon>Pseudomonadota</taxon>
        <taxon>Gammaproteobacteria</taxon>
        <taxon>Lysobacterales</taxon>
        <taxon>Marinicellaceae</taxon>
        <taxon>Marinicella</taxon>
    </lineage>
</organism>
<keyword evidence="1" id="KW-0472">Membrane</keyword>
<keyword evidence="1" id="KW-1133">Transmembrane helix</keyword>
<keyword evidence="3" id="KW-1185">Reference proteome</keyword>
<feature type="non-terminal residue" evidence="2">
    <location>
        <position position="149"/>
    </location>
</feature>
<name>A0ABV7JCX6_9GAMM</name>
<evidence type="ECO:0000256" key="1">
    <source>
        <dbReference type="SAM" id="Phobius"/>
    </source>
</evidence>
<evidence type="ECO:0000313" key="2">
    <source>
        <dbReference type="EMBL" id="MFC3195978.1"/>
    </source>
</evidence>
<evidence type="ECO:0008006" key="4">
    <source>
        <dbReference type="Google" id="ProtNLM"/>
    </source>
</evidence>
<evidence type="ECO:0000313" key="3">
    <source>
        <dbReference type="Proteomes" id="UP001595533"/>
    </source>
</evidence>
<reference evidence="3" key="1">
    <citation type="journal article" date="2019" name="Int. J. Syst. Evol. Microbiol.">
        <title>The Global Catalogue of Microorganisms (GCM) 10K type strain sequencing project: providing services to taxonomists for standard genome sequencing and annotation.</title>
        <authorList>
            <consortium name="The Broad Institute Genomics Platform"/>
            <consortium name="The Broad Institute Genome Sequencing Center for Infectious Disease"/>
            <person name="Wu L."/>
            <person name="Ma J."/>
        </authorList>
    </citation>
    <scope>NUCLEOTIDE SEQUENCE [LARGE SCALE GENOMIC DNA]</scope>
    <source>
        <strain evidence="3">KCTC 42953</strain>
    </source>
</reference>
<comment type="caution">
    <text evidence="2">The sequence shown here is derived from an EMBL/GenBank/DDBJ whole genome shotgun (WGS) entry which is preliminary data.</text>
</comment>
<dbReference type="EMBL" id="JBHRTS010000029">
    <property type="protein sequence ID" value="MFC3195978.1"/>
    <property type="molecule type" value="Genomic_DNA"/>
</dbReference>
<protein>
    <recommendedName>
        <fullName evidence="4">DUF58 domain-containing protein</fullName>
    </recommendedName>
</protein>